<keyword evidence="8" id="KW-1185">Reference proteome</keyword>
<evidence type="ECO:0000259" key="6">
    <source>
        <dbReference type="PROSITE" id="PS51085"/>
    </source>
</evidence>
<dbReference type="InterPro" id="IPR036884">
    <property type="entry name" value="2Fe-2S-bd_dom_sf"/>
</dbReference>
<dbReference type="InterPro" id="IPR006058">
    <property type="entry name" value="2Fe2S_fd_BS"/>
</dbReference>
<dbReference type="RefSeq" id="WP_229676153.1">
    <property type="nucleotide sequence ID" value="NZ_BMIG01000002.1"/>
</dbReference>
<reference evidence="7" key="2">
    <citation type="submission" date="2020-09" db="EMBL/GenBank/DDBJ databases">
        <authorList>
            <person name="Sun Q."/>
            <person name="Zhou Y."/>
        </authorList>
    </citation>
    <scope>NUCLEOTIDE SEQUENCE</scope>
    <source>
        <strain evidence="7">CGMCC 1.15322</strain>
    </source>
</reference>
<protein>
    <submittedName>
        <fullName evidence="7">Oxidoreductase</fullName>
    </submittedName>
</protein>
<dbReference type="GO" id="GO:0016491">
    <property type="term" value="F:oxidoreductase activity"/>
    <property type="evidence" value="ECO:0007669"/>
    <property type="project" value="UniProtKB-KW"/>
</dbReference>
<dbReference type="InterPro" id="IPR001041">
    <property type="entry name" value="2Fe-2S_ferredoxin-type"/>
</dbReference>
<dbReference type="PROSITE" id="PS00197">
    <property type="entry name" value="2FE2S_FER_1"/>
    <property type="match status" value="1"/>
</dbReference>
<dbReference type="PROSITE" id="PS51085">
    <property type="entry name" value="2FE2S_FER_2"/>
    <property type="match status" value="1"/>
</dbReference>
<sequence length="174" mass="18299">MSTVANNNSNNRESALMFHVNQQPVHFEGDDKATLLSVLRGELGLSGPKFGCGQGECGACMVLVDGRPQTACNLPVWSVQGRQVTTLEGLGTPDAPHPIQTAFIECRAAQCGYCVSGIVTSAAALLADNPSPTREVIVLALEKHLCRCGAHTRMLRAIEQAAGCAAKPSTNSHS</sequence>
<evidence type="ECO:0000313" key="8">
    <source>
        <dbReference type="Proteomes" id="UP000620596"/>
    </source>
</evidence>
<feature type="domain" description="2Fe-2S ferredoxin-type" evidence="6">
    <location>
        <begin position="14"/>
        <end position="90"/>
    </location>
</feature>
<evidence type="ECO:0000256" key="5">
    <source>
        <dbReference type="ARBA" id="ARBA00023014"/>
    </source>
</evidence>
<keyword evidence="3" id="KW-0560">Oxidoreductase</keyword>
<evidence type="ECO:0000256" key="3">
    <source>
        <dbReference type="ARBA" id="ARBA00023002"/>
    </source>
</evidence>
<accession>A0A916S8S2</accession>
<dbReference type="EMBL" id="BMIG01000002">
    <property type="protein sequence ID" value="GGA89270.1"/>
    <property type="molecule type" value="Genomic_DNA"/>
</dbReference>
<dbReference type="Pfam" id="PF00111">
    <property type="entry name" value="Fer2"/>
    <property type="match status" value="1"/>
</dbReference>
<organism evidence="7 8">
    <name type="scientific">Polaromonas eurypsychrophila</name>
    <dbReference type="NCBI Taxonomy" id="1614635"/>
    <lineage>
        <taxon>Bacteria</taxon>
        <taxon>Pseudomonadati</taxon>
        <taxon>Pseudomonadota</taxon>
        <taxon>Betaproteobacteria</taxon>
        <taxon>Burkholderiales</taxon>
        <taxon>Comamonadaceae</taxon>
        <taxon>Polaromonas</taxon>
    </lineage>
</organism>
<evidence type="ECO:0000256" key="4">
    <source>
        <dbReference type="ARBA" id="ARBA00023004"/>
    </source>
</evidence>
<dbReference type="PANTHER" id="PTHR44379:SF6">
    <property type="entry name" value="BLR6046 PROTEIN"/>
    <property type="match status" value="1"/>
</dbReference>
<dbReference type="GO" id="GO:0051537">
    <property type="term" value="F:2 iron, 2 sulfur cluster binding"/>
    <property type="evidence" value="ECO:0007669"/>
    <property type="project" value="UniProtKB-KW"/>
</dbReference>
<reference evidence="7" key="1">
    <citation type="journal article" date="2014" name="Int. J. Syst. Evol. Microbiol.">
        <title>Complete genome sequence of Corynebacterium casei LMG S-19264T (=DSM 44701T), isolated from a smear-ripened cheese.</title>
        <authorList>
            <consortium name="US DOE Joint Genome Institute (JGI-PGF)"/>
            <person name="Walter F."/>
            <person name="Albersmeier A."/>
            <person name="Kalinowski J."/>
            <person name="Ruckert C."/>
        </authorList>
    </citation>
    <scope>NUCLEOTIDE SEQUENCE</scope>
    <source>
        <strain evidence="7">CGMCC 1.15322</strain>
    </source>
</reference>
<evidence type="ECO:0000256" key="1">
    <source>
        <dbReference type="ARBA" id="ARBA00022714"/>
    </source>
</evidence>
<dbReference type="InterPro" id="IPR036010">
    <property type="entry name" value="2Fe-2S_ferredoxin-like_sf"/>
</dbReference>
<dbReference type="Proteomes" id="UP000620596">
    <property type="component" value="Unassembled WGS sequence"/>
</dbReference>
<dbReference type="SUPFAM" id="SSF54292">
    <property type="entry name" value="2Fe-2S ferredoxin-like"/>
    <property type="match status" value="1"/>
</dbReference>
<name>A0A916S8S2_9BURK</name>
<dbReference type="Gene3D" id="3.10.20.30">
    <property type="match status" value="1"/>
</dbReference>
<dbReference type="SUPFAM" id="SSF47741">
    <property type="entry name" value="CO dehydrogenase ISP C-domain like"/>
    <property type="match status" value="1"/>
</dbReference>
<evidence type="ECO:0000256" key="2">
    <source>
        <dbReference type="ARBA" id="ARBA00022723"/>
    </source>
</evidence>
<dbReference type="InterPro" id="IPR051452">
    <property type="entry name" value="Diverse_Oxidoreductases"/>
</dbReference>
<dbReference type="PANTHER" id="PTHR44379">
    <property type="entry name" value="OXIDOREDUCTASE WITH IRON-SULFUR SUBUNIT"/>
    <property type="match status" value="1"/>
</dbReference>
<dbReference type="GO" id="GO:0046872">
    <property type="term" value="F:metal ion binding"/>
    <property type="evidence" value="ECO:0007669"/>
    <property type="project" value="UniProtKB-KW"/>
</dbReference>
<dbReference type="InterPro" id="IPR012675">
    <property type="entry name" value="Beta-grasp_dom_sf"/>
</dbReference>
<gene>
    <name evidence="7" type="ORF">GCM10011496_07600</name>
</gene>
<dbReference type="AlphaFoldDB" id="A0A916S8S2"/>
<dbReference type="InterPro" id="IPR002888">
    <property type="entry name" value="2Fe-2S-bd"/>
</dbReference>
<dbReference type="Pfam" id="PF01799">
    <property type="entry name" value="Fer2_2"/>
    <property type="match status" value="1"/>
</dbReference>
<evidence type="ECO:0000313" key="7">
    <source>
        <dbReference type="EMBL" id="GGA89270.1"/>
    </source>
</evidence>
<proteinExistence type="predicted"/>
<dbReference type="CDD" id="cd00207">
    <property type="entry name" value="fer2"/>
    <property type="match status" value="1"/>
</dbReference>
<keyword evidence="4" id="KW-0408">Iron</keyword>
<keyword evidence="5" id="KW-0411">Iron-sulfur</keyword>
<keyword evidence="2" id="KW-0479">Metal-binding</keyword>
<comment type="caution">
    <text evidence="7">The sequence shown here is derived from an EMBL/GenBank/DDBJ whole genome shotgun (WGS) entry which is preliminary data.</text>
</comment>
<dbReference type="Gene3D" id="1.10.150.120">
    <property type="entry name" value="[2Fe-2S]-binding domain"/>
    <property type="match status" value="1"/>
</dbReference>
<keyword evidence="1" id="KW-0001">2Fe-2S</keyword>